<dbReference type="Proteomes" id="UP001165122">
    <property type="component" value="Unassembled WGS sequence"/>
</dbReference>
<proteinExistence type="predicted"/>
<dbReference type="InterPro" id="IPR022343">
    <property type="entry name" value="GCR1-cAMP_receptor"/>
</dbReference>
<dbReference type="Pfam" id="PF05462">
    <property type="entry name" value="Dicty_CAR"/>
    <property type="match status" value="1"/>
</dbReference>
<dbReference type="GO" id="GO:0007189">
    <property type="term" value="P:adenylate cyclase-activating G protein-coupled receptor signaling pathway"/>
    <property type="evidence" value="ECO:0007669"/>
    <property type="project" value="TreeGrafter"/>
</dbReference>
<feature type="domain" description="G-protein coupled receptors family 2 profile 2" evidence="10">
    <location>
        <begin position="36"/>
        <end position="294"/>
    </location>
</feature>
<evidence type="ECO:0000313" key="12">
    <source>
        <dbReference type="Proteomes" id="UP001165122"/>
    </source>
</evidence>
<keyword evidence="5 9" id="KW-0472">Membrane</keyword>
<dbReference type="InterPro" id="IPR017981">
    <property type="entry name" value="GPCR_2-like_7TM"/>
</dbReference>
<feature type="region of interest" description="Disordered" evidence="8">
    <location>
        <begin position="314"/>
        <end position="356"/>
    </location>
</feature>
<name>A0A9W7CG22_9STRA</name>
<dbReference type="GO" id="GO:0005886">
    <property type="term" value="C:plasma membrane"/>
    <property type="evidence" value="ECO:0007669"/>
    <property type="project" value="TreeGrafter"/>
</dbReference>
<evidence type="ECO:0000256" key="8">
    <source>
        <dbReference type="SAM" id="MobiDB-lite"/>
    </source>
</evidence>
<comment type="subcellular location">
    <subcellularLocation>
        <location evidence="1">Membrane</location>
        <topology evidence="1">Multi-pass membrane protein</topology>
    </subcellularLocation>
</comment>
<evidence type="ECO:0000256" key="5">
    <source>
        <dbReference type="ARBA" id="ARBA00023136"/>
    </source>
</evidence>
<feature type="transmembrane region" description="Helical" evidence="9">
    <location>
        <begin position="35"/>
        <end position="59"/>
    </location>
</feature>
<evidence type="ECO:0000256" key="2">
    <source>
        <dbReference type="ARBA" id="ARBA00022692"/>
    </source>
</evidence>
<keyword evidence="3 9" id="KW-1133">Transmembrane helix</keyword>
<keyword evidence="2 9" id="KW-0812">Transmembrane</keyword>
<dbReference type="GO" id="GO:0007166">
    <property type="term" value="P:cell surface receptor signaling pathway"/>
    <property type="evidence" value="ECO:0007669"/>
    <property type="project" value="InterPro"/>
</dbReference>
<dbReference type="GO" id="GO:0004930">
    <property type="term" value="F:G protein-coupled receptor activity"/>
    <property type="evidence" value="ECO:0007669"/>
    <property type="project" value="UniProtKB-KW"/>
</dbReference>
<dbReference type="AlphaFoldDB" id="A0A9W7CG22"/>
<gene>
    <name evidence="11" type="ORF">TrLO_g2870</name>
</gene>
<evidence type="ECO:0000256" key="7">
    <source>
        <dbReference type="ARBA" id="ARBA00023224"/>
    </source>
</evidence>
<accession>A0A9W7CG22</accession>
<feature type="transmembrane region" description="Helical" evidence="9">
    <location>
        <begin position="138"/>
        <end position="156"/>
    </location>
</feature>
<dbReference type="PRINTS" id="PR02001">
    <property type="entry name" value="GCR1CAMPR"/>
</dbReference>
<dbReference type="InterPro" id="IPR022340">
    <property type="entry name" value="GPCR_GCR1_put"/>
</dbReference>
<feature type="transmembrane region" description="Helical" evidence="9">
    <location>
        <begin position="193"/>
        <end position="213"/>
    </location>
</feature>
<evidence type="ECO:0000256" key="4">
    <source>
        <dbReference type="ARBA" id="ARBA00023040"/>
    </source>
</evidence>
<feature type="compositionally biased region" description="Basic and acidic residues" evidence="8">
    <location>
        <begin position="343"/>
        <end position="356"/>
    </location>
</feature>
<keyword evidence="4" id="KW-0297">G-protein coupled receptor</keyword>
<keyword evidence="7" id="KW-0807">Transducer</keyword>
<dbReference type="PANTHER" id="PTHR23112:SF0">
    <property type="entry name" value="TRANSMEMBRANE PROTEIN 116"/>
    <property type="match status" value="1"/>
</dbReference>
<organism evidence="11 12">
    <name type="scientific">Triparma laevis f. longispina</name>
    <dbReference type="NCBI Taxonomy" id="1714387"/>
    <lineage>
        <taxon>Eukaryota</taxon>
        <taxon>Sar</taxon>
        <taxon>Stramenopiles</taxon>
        <taxon>Ochrophyta</taxon>
        <taxon>Bolidophyceae</taxon>
        <taxon>Parmales</taxon>
        <taxon>Triparmaceae</taxon>
        <taxon>Triparma</taxon>
    </lineage>
</organism>
<protein>
    <recommendedName>
        <fullName evidence="10">G-protein coupled receptors family 2 profile 2 domain-containing protein</fullName>
    </recommendedName>
</protein>
<comment type="caution">
    <text evidence="11">The sequence shown here is derived from an EMBL/GenBank/DDBJ whole genome shotgun (WGS) entry which is preliminary data.</text>
</comment>
<evidence type="ECO:0000313" key="11">
    <source>
        <dbReference type="EMBL" id="GMI05025.1"/>
    </source>
</evidence>
<dbReference type="SUPFAM" id="SSF81321">
    <property type="entry name" value="Family A G protein-coupled receptor-like"/>
    <property type="match status" value="1"/>
</dbReference>
<dbReference type="OrthoDB" id="100006at2759"/>
<sequence>MNPSTHPRLSFSPIHRLLTSDDNSSTSFSDEENRVLLIITVAESVLSLIGSVLIVTSYLKFKRLRKFSLELVFWLSISDIGMCVSYFFGNPESGYLCTAQAMIMSFFELASVLWTTVIALTLFRLIILQRTSSHLIKYYHIFCFGLPFISMFLPLITDSYGNSGAWCWITTPSDDDESDKEIMESAGNIWRLTLFYLPLWLAIIFNSTVYVIVTKTLSRVASTQASDQRPKYLKMIRRLRLYPLILVFCWLGATINRIQNVLDPSAPQYYLYLYQVATRSLQGTLNALVYGFNNHVIGEWLSIIPNGCSFNASKEEESSSGGEEDEEDGIFNKVSYVGGKVGGGERDSNDMERSLI</sequence>
<dbReference type="EMBL" id="BRXW01000080">
    <property type="protein sequence ID" value="GMI05025.1"/>
    <property type="molecule type" value="Genomic_DNA"/>
</dbReference>
<dbReference type="PRINTS" id="PR02000">
    <property type="entry name" value="GCR1PLANT"/>
</dbReference>
<evidence type="ECO:0000256" key="3">
    <source>
        <dbReference type="ARBA" id="ARBA00022989"/>
    </source>
</evidence>
<evidence type="ECO:0000256" key="9">
    <source>
        <dbReference type="SAM" id="Phobius"/>
    </source>
</evidence>
<feature type="transmembrane region" description="Helical" evidence="9">
    <location>
        <begin position="239"/>
        <end position="258"/>
    </location>
</feature>
<evidence type="ECO:0000256" key="6">
    <source>
        <dbReference type="ARBA" id="ARBA00023170"/>
    </source>
</evidence>
<reference evidence="12" key="1">
    <citation type="journal article" date="2023" name="Commun. Biol.">
        <title>Genome analysis of Parmales, the sister group of diatoms, reveals the evolutionary specialization of diatoms from phago-mixotrophs to photoautotrophs.</title>
        <authorList>
            <person name="Ban H."/>
            <person name="Sato S."/>
            <person name="Yoshikawa S."/>
            <person name="Yamada K."/>
            <person name="Nakamura Y."/>
            <person name="Ichinomiya M."/>
            <person name="Sato N."/>
            <person name="Blanc-Mathieu R."/>
            <person name="Endo H."/>
            <person name="Kuwata A."/>
            <person name="Ogata H."/>
        </authorList>
    </citation>
    <scope>NUCLEOTIDE SEQUENCE [LARGE SCALE GENOMIC DNA]</scope>
    <source>
        <strain evidence="12">NIES 3700</strain>
    </source>
</reference>
<dbReference type="Gene3D" id="1.20.1070.10">
    <property type="entry name" value="Rhodopsin 7-helix transmembrane proteins"/>
    <property type="match status" value="1"/>
</dbReference>
<keyword evidence="12" id="KW-1185">Reference proteome</keyword>
<dbReference type="PANTHER" id="PTHR23112">
    <property type="entry name" value="G PROTEIN-COUPLED RECEPTOR 157-RELATED"/>
    <property type="match status" value="1"/>
</dbReference>
<evidence type="ECO:0000259" key="10">
    <source>
        <dbReference type="PROSITE" id="PS50261"/>
    </source>
</evidence>
<feature type="transmembrane region" description="Helical" evidence="9">
    <location>
        <begin position="101"/>
        <end position="126"/>
    </location>
</feature>
<dbReference type="PROSITE" id="PS50261">
    <property type="entry name" value="G_PROTEIN_RECEP_F2_4"/>
    <property type="match status" value="1"/>
</dbReference>
<keyword evidence="6" id="KW-0675">Receptor</keyword>
<evidence type="ECO:0000256" key="1">
    <source>
        <dbReference type="ARBA" id="ARBA00004141"/>
    </source>
</evidence>
<feature type="transmembrane region" description="Helical" evidence="9">
    <location>
        <begin position="71"/>
        <end position="89"/>
    </location>
</feature>